<organism evidence="2">
    <name type="scientific">Rhizophora mucronata</name>
    <name type="common">Asiatic mangrove</name>
    <dbReference type="NCBI Taxonomy" id="61149"/>
    <lineage>
        <taxon>Eukaryota</taxon>
        <taxon>Viridiplantae</taxon>
        <taxon>Streptophyta</taxon>
        <taxon>Embryophyta</taxon>
        <taxon>Tracheophyta</taxon>
        <taxon>Spermatophyta</taxon>
        <taxon>Magnoliopsida</taxon>
        <taxon>eudicotyledons</taxon>
        <taxon>Gunneridae</taxon>
        <taxon>Pentapetalae</taxon>
        <taxon>rosids</taxon>
        <taxon>fabids</taxon>
        <taxon>Malpighiales</taxon>
        <taxon>Rhizophoraceae</taxon>
        <taxon>Rhizophora</taxon>
    </lineage>
</organism>
<keyword evidence="1" id="KW-1133">Transmembrane helix</keyword>
<reference evidence="2" key="1">
    <citation type="submission" date="2018-02" db="EMBL/GenBank/DDBJ databases">
        <title>Rhizophora mucronata_Transcriptome.</title>
        <authorList>
            <person name="Meera S.P."/>
            <person name="Sreeshan A."/>
            <person name="Augustine A."/>
        </authorList>
    </citation>
    <scope>NUCLEOTIDE SEQUENCE</scope>
    <source>
        <tissue evidence="2">Leaf</tissue>
    </source>
</reference>
<evidence type="ECO:0000256" key="1">
    <source>
        <dbReference type="SAM" id="Phobius"/>
    </source>
</evidence>
<protein>
    <submittedName>
        <fullName evidence="2">Uncharacterized protein</fullName>
    </submittedName>
</protein>
<dbReference type="EMBL" id="GGEC01087396">
    <property type="protein sequence ID" value="MBX67880.1"/>
    <property type="molecule type" value="Transcribed_RNA"/>
</dbReference>
<proteinExistence type="predicted"/>
<feature type="transmembrane region" description="Helical" evidence="1">
    <location>
        <begin position="41"/>
        <end position="58"/>
    </location>
</feature>
<accession>A0A2P2QLJ9</accession>
<evidence type="ECO:0000313" key="2">
    <source>
        <dbReference type="EMBL" id="MBX67880.1"/>
    </source>
</evidence>
<keyword evidence="1" id="KW-0472">Membrane</keyword>
<name>A0A2P2QLJ9_RHIMU</name>
<feature type="transmembrane region" description="Helical" evidence="1">
    <location>
        <begin position="9"/>
        <end position="29"/>
    </location>
</feature>
<dbReference type="AlphaFoldDB" id="A0A2P2QLJ9"/>
<sequence>MMIMVRQDIFVTSIYSTAAIFALKNRILIVEIPFNPSPPPTFSFWFFFLMGFSKLIFVY</sequence>
<keyword evidence="1" id="KW-0812">Transmembrane</keyword>